<feature type="binding site" evidence="11">
    <location>
        <position position="136"/>
    </location>
    <ligand>
        <name>Zn(2+)</name>
        <dbReference type="ChEBI" id="CHEBI:29105"/>
    </ligand>
</feature>
<evidence type="ECO:0000256" key="4">
    <source>
        <dbReference type="ARBA" id="ARBA00022490"/>
    </source>
</evidence>
<dbReference type="RefSeq" id="WP_020935346.1">
    <property type="nucleotide sequence ID" value="NC_021915.1"/>
</dbReference>
<feature type="binding site" evidence="11">
    <location>
        <position position="133"/>
    </location>
    <ligand>
        <name>Zn(2+)</name>
        <dbReference type="ChEBI" id="CHEBI:29105"/>
    </ligand>
</feature>
<keyword evidence="6 11" id="KW-0479">Metal-binding</keyword>
<dbReference type="InterPro" id="IPR036390">
    <property type="entry name" value="WH_DNA-bd_sf"/>
</dbReference>
<dbReference type="InterPro" id="IPR036388">
    <property type="entry name" value="WH-like_DNA-bd_sf"/>
</dbReference>
<organism evidence="13 14">
    <name type="scientific">Corynebacterium maris DSM 45190</name>
    <dbReference type="NCBI Taxonomy" id="1224163"/>
    <lineage>
        <taxon>Bacteria</taxon>
        <taxon>Bacillati</taxon>
        <taxon>Actinomycetota</taxon>
        <taxon>Actinomycetes</taxon>
        <taxon>Mycobacteriales</taxon>
        <taxon>Corynebacteriaceae</taxon>
        <taxon>Corynebacterium</taxon>
    </lineage>
</organism>
<dbReference type="Gene3D" id="3.30.1490.190">
    <property type="match status" value="1"/>
</dbReference>
<comment type="subunit">
    <text evidence="3">Homodimer.</text>
</comment>
<feature type="binding site" evidence="11">
    <location>
        <position position="96"/>
    </location>
    <ligand>
        <name>Zn(2+)</name>
        <dbReference type="ChEBI" id="CHEBI:29105"/>
    </ligand>
</feature>
<protein>
    <submittedName>
        <fullName evidence="13">Transcriptional regulator, FUR family protein</fullName>
    </submittedName>
</protein>
<feature type="binding site" evidence="11">
    <location>
        <position position="93"/>
    </location>
    <ligand>
        <name>Zn(2+)</name>
        <dbReference type="ChEBI" id="CHEBI:29105"/>
    </ligand>
</feature>
<evidence type="ECO:0000256" key="10">
    <source>
        <dbReference type="ARBA" id="ARBA00023163"/>
    </source>
</evidence>
<keyword evidence="9" id="KW-0238">DNA-binding</keyword>
<dbReference type="OrthoDB" id="8659436at2"/>
<dbReference type="GO" id="GO:0003700">
    <property type="term" value="F:DNA-binding transcription factor activity"/>
    <property type="evidence" value="ECO:0007669"/>
    <property type="project" value="InterPro"/>
</dbReference>
<evidence type="ECO:0000256" key="11">
    <source>
        <dbReference type="PIRSR" id="PIRSR602481-1"/>
    </source>
</evidence>
<dbReference type="GO" id="GO:1900376">
    <property type="term" value="P:regulation of secondary metabolite biosynthetic process"/>
    <property type="evidence" value="ECO:0007669"/>
    <property type="project" value="TreeGrafter"/>
</dbReference>
<dbReference type="eggNOG" id="COG0735">
    <property type="taxonomic scope" value="Bacteria"/>
</dbReference>
<evidence type="ECO:0000313" key="14">
    <source>
        <dbReference type="Proteomes" id="UP000015388"/>
    </source>
</evidence>
<evidence type="ECO:0000256" key="7">
    <source>
        <dbReference type="ARBA" id="ARBA00022833"/>
    </source>
</evidence>
<dbReference type="PANTHER" id="PTHR33202:SF2">
    <property type="entry name" value="FERRIC UPTAKE REGULATION PROTEIN"/>
    <property type="match status" value="1"/>
</dbReference>
<dbReference type="Proteomes" id="UP000015388">
    <property type="component" value="Chromosome"/>
</dbReference>
<keyword evidence="8" id="KW-0805">Transcription regulation</keyword>
<dbReference type="SUPFAM" id="SSF46785">
    <property type="entry name" value="Winged helix' DNA-binding domain"/>
    <property type="match status" value="1"/>
</dbReference>
<feature type="binding site" evidence="12">
    <location>
        <position position="108"/>
    </location>
    <ligand>
        <name>Fe cation</name>
        <dbReference type="ChEBI" id="CHEBI:24875"/>
    </ligand>
</feature>
<sequence>MSPVNSGVPKLGARNTRQRTAVVELMKGLDNFSSAKDIYLKLEERGTKVGLTTVYRTLQSLAEVGGVDALHMASGETLYRACHSDVHHHHLVCTECGFTEEIDGGPVEAWAKGVASQHGFTLTGHDAEIYGVCGACAEAGAGKEA</sequence>
<keyword evidence="14" id="KW-1185">Reference proteome</keyword>
<dbReference type="PANTHER" id="PTHR33202">
    <property type="entry name" value="ZINC UPTAKE REGULATION PROTEIN"/>
    <property type="match status" value="1"/>
</dbReference>
<dbReference type="STRING" id="1224163.B841_09705"/>
<evidence type="ECO:0000256" key="3">
    <source>
        <dbReference type="ARBA" id="ARBA00011738"/>
    </source>
</evidence>
<dbReference type="Pfam" id="PF01475">
    <property type="entry name" value="FUR"/>
    <property type="match status" value="1"/>
</dbReference>
<evidence type="ECO:0000256" key="5">
    <source>
        <dbReference type="ARBA" id="ARBA00022491"/>
    </source>
</evidence>
<evidence type="ECO:0000256" key="1">
    <source>
        <dbReference type="ARBA" id="ARBA00004496"/>
    </source>
</evidence>
<dbReference type="Gene3D" id="1.10.10.10">
    <property type="entry name" value="Winged helix-like DNA-binding domain superfamily/Winged helix DNA-binding domain"/>
    <property type="match status" value="1"/>
</dbReference>
<dbReference type="EMBL" id="CP003924">
    <property type="protein sequence ID" value="AGS35413.1"/>
    <property type="molecule type" value="Genomic_DNA"/>
</dbReference>
<proteinExistence type="inferred from homology"/>
<dbReference type="GO" id="GO:0045892">
    <property type="term" value="P:negative regulation of DNA-templated transcription"/>
    <property type="evidence" value="ECO:0007669"/>
    <property type="project" value="TreeGrafter"/>
</dbReference>
<evidence type="ECO:0000256" key="9">
    <source>
        <dbReference type="ARBA" id="ARBA00023125"/>
    </source>
</evidence>
<evidence type="ECO:0000313" key="13">
    <source>
        <dbReference type="EMBL" id="AGS35413.1"/>
    </source>
</evidence>
<comment type="subcellular location">
    <subcellularLocation>
        <location evidence="1">Cytoplasm</location>
    </subcellularLocation>
</comment>
<dbReference type="HOGENOM" id="CLU_096072_5_0_11"/>
<keyword evidence="12" id="KW-0408">Iron</keyword>
<dbReference type="KEGG" id="cmd:B841_09705"/>
<dbReference type="AlphaFoldDB" id="S5TL37"/>
<dbReference type="GO" id="GO:0000976">
    <property type="term" value="F:transcription cis-regulatory region binding"/>
    <property type="evidence" value="ECO:0007669"/>
    <property type="project" value="TreeGrafter"/>
</dbReference>
<reference evidence="13 14" key="1">
    <citation type="submission" date="2012-11" db="EMBL/GenBank/DDBJ databases">
        <title>The complete genome sequence of Corynebacterium maris Coryn-1 (=DSM 45190).</title>
        <authorList>
            <person name="Schaffert L."/>
            <person name="Albersmeier A."/>
            <person name="Kalinowski J."/>
            <person name="Ruckert C."/>
        </authorList>
    </citation>
    <scope>NUCLEOTIDE SEQUENCE [LARGE SCALE GENOMIC DNA]</scope>
    <source>
        <strain evidence="14">Coryn-1</strain>
    </source>
</reference>
<evidence type="ECO:0000256" key="2">
    <source>
        <dbReference type="ARBA" id="ARBA00007957"/>
    </source>
</evidence>
<feature type="binding site" evidence="12">
    <location>
        <position position="87"/>
    </location>
    <ligand>
        <name>Fe cation</name>
        <dbReference type="ChEBI" id="CHEBI:24875"/>
    </ligand>
</feature>
<keyword evidence="10" id="KW-0804">Transcription</keyword>
<dbReference type="PATRIC" id="fig|1224163.3.peg.1955"/>
<dbReference type="InterPro" id="IPR043135">
    <property type="entry name" value="Fur_C"/>
</dbReference>
<evidence type="ECO:0000256" key="8">
    <source>
        <dbReference type="ARBA" id="ARBA00023015"/>
    </source>
</evidence>
<dbReference type="CDD" id="cd07153">
    <property type="entry name" value="Fur_like"/>
    <property type="match status" value="1"/>
</dbReference>
<dbReference type="InterPro" id="IPR002481">
    <property type="entry name" value="FUR"/>
</dbReference>
<comment type="similarity">
    <text evidence="2">Belongs to the Fur family.</text>
</comment>
<evidence type="ECO:0000256" key="6">
    <source>
        <dbReference type="ARBA" id="ARBA00022723"/>
    </source>
</evidence>
<dbReference type="FunFam" id="1.10.10.10:FF:000459">
    <property type="entry name" value="Ferric uptake regulation protein"/>
    <property type="match status" value="1"/>
</dbReference>
<evidence type="ECO:0000256" key="12">
    <source>
        <dbReference type="PIRSR" id="PIRSR602481-2"/>
    </source>
</evidence>
<comment type="cofactor">
    <cofactor evidence="11">
        <name>Zn(2+)</name>
        <dbReference type="ChEBI" id="CHEBI:29105"/>
    </cofactor>
    <text evidence="11">Binds 1 zinc ion per subunit.</text>
</comment>
<name>S5TL37_9CORY</name>
<accession>S5TL37</accession>
<dbReference type="GO" id="GO:0005829">
    <property type="term" value="C:cytosol"/>
    <property type="evidence" value="ECO:0007669"/>
    <property type="project" value="TreeGrafter"/>
</dbReference>
<gene>
    <name evidence="13" type="ORF">B841_09705</name>
</gene>
<dbReference type="GO" id="GO:0008270">
    <property type="term" value="F:zinc ion binding"/>
    <property type="evidence" value="ECO:0007669"/>
    <property type="project" value="TreeGrafter"/>
</dbReference>
<keyword evidence="7 11" id="KW-0862">Zinc</keyword>
<keyword evidence="4" id="KW-0963">Cytoplasm</keyword>
<feature type="binding site" evidence="12">
    <location>
        <position position="125"/>
    </location>
    <ligand>
        <name>Fe cation</name>
        <dbReference type="ChEBI" id="CHEBI:24875"/>
    </ligand>
</feature>
<keyword evidence="5" id="KW-0678">Repressor</keyword>
<comment type="cofactor">
    <cofactor evidence="12">
        <name>Mn(2+)</name>
        <dbReference type="ChEBI" id="CHEBI:29035"/>
    </cofactor>
    <cofactor evidence="12">
        <name>Fe(2+)</name>
        <dbReference type="ChEBI" id="CHEBI:29033"/>
    </cofactor>
    <text evidence="12">Binds 1 Mn(2+) or Fe(2+) ion per subunit.</text>
</comment>